<feature type="region of interest" description="Disordered" evidence="1">
    <location>
        <begin position="1"/>
        <end position="30"/>
    </location>
</feature>
<comment type="caution">
    <text evidence="2">The sequence shown here is derived from an EMBL/GenBank/DDBJ whole genome shotgun (WGS) entry which is preliminary data.</text>
</comment>
<evidence type="ECO:0000313" key="2">
    <source>
        <dbReference type="EMBL" id="CCM75873.1"/>
    </source>
</evidence>
<gene>
    <name evidence="2" type="ORF">BN77_3055</name>
</gene>
<name>K0PPR9_9HYPH</name>
<proteinExistence type="predicted"/>
<evidence type="ECO:0000256" key="1">
    <source>
        <dbReference type="SAM" id="MobiDB-lite"/>
    </source>
</evidence>
<protein>
    <submittedName>
        <fullName evidence="2">Uncharacterized protein</fullName>
    </submittedName>
</protein>
<feature type="region of interest" description="Disordered" evidence="1">
    <location>
        <begin position="85"/>
        <end position="106"/>
    </location>
</feature>
<dbReference type="EMBL" id="CANI01000020">
    <property type="protein sequence ID" value="CCM75873.1"/>
    <property type="molecule type" value="Genomic_DNA"/>
</dbReference>
<accession>K0PPR9</accession>
<evidence type="ECO:0000313" key="3">
    <source>
        <dbReference type="Proteomes" id="UP000009319"/>
    </source>
</evidence>
<keyword evidence="3" id="KW-1185">Reference proteome</keyword>
<dbReference type="Proteomes" id="UP000009319">
    <property type="component" value="Unassembled WGS sequence"/>
</dbReference>
<sequence>MSIGRSASQTERTLLLSKEPQLSSKAKRMDKSRYTSPIPLIAAGIAGYVVLIRQEGFFAAVFRSDIRVSVRTEEALGVTGPQSRIKGAAVGHRPTRGYPLRSISRG</sequence>
<reference evidence="2 3" key="1">
    <citation type="journal article" date="2013" name="Genome Announc.">
        <title>Draft Genome Sequence of Rhizobium mesoamericanum STM3625, a Nitrogen-Fixing Symbiont of Mimosa pudica Isolated in French Guiana (South America).</title>
        <authorList>
            <person name="Moulin L."/>
            <person name="Mornico D."/>
            <person name="Melkonian R."/>
            <person name="Klonowska A."/>
        </authorList>
    </citation>
    <scope>NUCLEOTIDE SEQUENCE [LARGE SCALE GENOMIC DNA]</scope>
    <source>
        <strain evidence="2 3">STM3625</strain>
    </source>
</reference>
<feature type="compositionally biased region" description="Polar residues" evidence="1">
    <location>
        <begin position="1"/>
        <end position="12"/>
    </location>
</feature>
<dbReference type="HOGENOM" id="CLU_2221079_0_0_5"/>
<dbReference type="eggNOG" id="ENOG5031AWE">
    <property type="taxonomic scope" value="Bacteria"/>
</dbReference>
<organism evidence="2 3">
    <name type="scientific">Rhizobium mesoamericanum STM3625</name>
    <dbReference type="NCBI Taxonomy" id="1211777"/>
    <lineage>
        <taxon>Bacteria</taxon>
        <taxon>Pseudomonadati</taxon>
        <taxon>Pseudomonadota</taxon>
        <taxon>Alphaproteobacteria</taxon>
        <taxon>Hyphomicrobiales</taxon>
        <taxon>Rhizobiaceae</taxon>
        <taxon>Rhizobium/Agrobacterium group</taxon>
        <taxon>Rhizobium</taxon>
    </lineage>
</organism>
<dbReference type="AlphaFoldDB" id="K0PPR9"/>